<evidence type="ECO:0000313" key="2">
    <source>
        <dbReference type="Proteomes" id="UP001300692"/>
    </source>
</evidence>
<organism evidence="1 2">
    <name type="scientific">Reichenbachiella ulvae</name>
    <dbReference type="NCBI Taxonomy" id="2980104"/>
    <lineage>
        <taxon>Bacteria</taxon>
        <taxon>Pseudomonadati</taxon>
        <taxon>Bacteroidota</taxon>
        <taxon>Cytophagia</taxon>
        <taxon>Cytophagales</taxon>
        <taxon>Reichenbachiellaceae</taxon>
        <taxon>Reichenbachiella</taxon>
    </lineage>
</organism>
<proteinExistence type="predicted"/>
<sequence>MAWQRIIIKVLPELREKGFELEELEEPSPERAFKEEEFKLFSDALNSLYNISFPKEVLDKIQ</sequence>
<name>A0ABT3CRZ0_9BACT</name>
<protein>
    <submittedName>
        <fullName evidence="1">Uncharacterized protein</fullName>
    </submittedName>
</protein>
<dbReference type="EMBL" id="JAOYOD010000001">
    <property type="protein sequence ID" value="MCV9386448.1"/>
    <property type="molecule type" value="Genomic_DNA"/>
</dbReference>
<evidence type="ECO:0000313" key="1">
    <source>
        <dbReference type="EMBL" id="MCV9386448.1"/>
    </source>
</evidence>
<dbReference type="Proteomes" id="UP001300692">
    <property type="component" value="Unassembled WGS sequence"/>
</dbReference>
<keyword evidence="2" id="KW-1185">Reference proteome</keyword>
<reference evidence="1 2" key="1">
    <citation type="submission" date="2022-10" db="EMBL/GenBank/DDBJ databases">
        <title>Comparative genomics and taxonomic characterization of three novel marine species of genus Reichenbachiella exhibiting antioxidant and polysaccharide degradation activities.</title>
        <authorList>
            <person name="Muhammad N."/>
            <person name="Lee Y.-J."/>
            <person name="Ko J."/>
            <person name="Kim S.-G."/>
        </authorList>
    </citation>
    <scope>NUCLEOTIDE SEQUENCE [LARGE SCALE GENOMIC DNA]</scope>
    <source>
        <strain evidence="1 2">ABR2-5</strain>
    </source>
</reference>
<gene>
    <name evidence="1" type="ORF">N7U62_07220</name>
</gene>
<dbReference type="RefSeq" id="WP_264137236.1">
    <property type="nucleotide sequence ID" value="NZ_JAOYOD010000001.1"/>
</dbReference>
<comment type="caution">
    <text evidence="1">The sequence shown here is derived from an EMBL/GenBank/DDBJ whole genome shotgun (WGS) entry which is preliminary data.</text>
</comment>
<accession>A0ABT3CRZ0</accession>